<feature type="signal peptide" evidence="1">
    <location>
        <begin position="1"/>
        <end position="17"/>
    </location>
</feature>
<dbReference type="OrthoDB" id="3800864at2759"/>
<dbReference type="EMBL" id="CP069037">
    <property type="protein sequence ID" value="QRD03521.1"/>
    <property type="molecule type" value="Genomic_DNA"/>
</dbReference>
<proteinExistence type="predicted"/>
<dbReference type="Proteomes" id="UP000663193">
    <property type="component" value="Chromosome 15"/>
</dbReference>
<evidence type="ECO:0000313" key="2">
    <source>
        <dbReference type="EMBL" id="QRD03521.1"/>
    </source>
</evidence>
<dbReference type="VEuPathDB" id="FungiDB:JI435_102960"/>
<keyword evidence="1" id="KW-0732">Signal</keyword>
<protein>
    <submittedName>
        <fullName evidence="2">Uncharacterized protein</fullName>
    </submittedName>
</protein>
<evidence type="ECO:0000256" key="1">
    <source>
        <dbReference type="SAM" id="SignalP"/>
    </source>
</evidence>
<dbReference type="KEGG" id="pno:SNOG_10296"/>
<dbReference type="AlphaFoldDB" id="A0A7U2FIJ1"/>
<accession>A0A7U2FIJ1</accession>
<name>A0A7U2FIJ1_PHANO</name>
<gene>
    <name evidence="2" type="ORF">JI435_102960</name>
</gene>
<dbReference type="RefSeq" id="XP_001800575.1">
    <property type="nucleotide sequence ID" value="XM_001800523.1"/>
</dbReference>
<keyword evidence="3" id="KW-1185">Reference proteome</keyword>
<organism evidence="2 3">
    <name type="scientific">Phaeosphaeria nodorum (strain SN15 / ATCC MYA-4574 / FGSC 10173)</name>
    <name type="common">Glume blotch fungus</name>
    <name type="synonym">Parastagonospora nodorum</name>
    <dbReference type="NCBI Taxonomy" id="321614"/>
    <lineage>
        <taxon>Eukaryota</taxon>
        <taxon>Fungi</taxon>
        <taxon>Dikarya</taxon>
        <taxon>Ascomycota</taxon>
        <taxon>Pezizomycotina</taxon>
        <taxon>Dothideomycetes</taxon>
        <taxon>Pleosporomycetidae</taxon>
        <taxon>Pleosporales</taxon>
        <taxon>Pleosporineae</taxon>
        <taxon>Phaeosphaeriaceae</taxon>
        <taxon>Parastagonospora</taxon>
    </lineage>
</organism>
<evidence type="ECO:0000313" key="3">
    <source>
        <dbReference type="Proteomes" id="UP000663193"/>
    </source>
</evidence>
<sequence length="341" mass="37702">MKLISLLLLGATALAVAVPAPLVASNTAMAVYARDVDDAPGPDTPYAFKITVHPRDLISMPSLGMDAPATDGIWDYQVTFTEHFNGKMLHCQGNISTRSGDFVMDYEGEGKFIWVKLNDYDMHIFWDWNEHRAWFKFREAKWALDKDSASGRRAGCEVKSNWSRDVIYEGATESRSITSACWIRLVEGETIGTQHGLPGEKGVITRDISSNAAAESQRYNYAFDISITEFCEASEGTPLKARAYWQPSIGPEGGVNISFDDEATVMLIAIGGFYLTVGSYDFTKHQLGFHYNGCNWNQDIIGVGECGLCHSKEWSAPELDCASNAAAGRTHSLKCYFKAQL</sequence>
<feature type="chain" id="PRO_5034923794" evidence="1">
    <location>
        <begin position="18"/>
        <end position="341"/>
    </location>
</feature>
<reference evidence="3" key="1">
    <citation type="journal article" date="2021" name="BMC Genomics">
        <title>Chromosome-level genome assembly and manually-curated proteome of model necrotroph Parastagonospora nodorum Sn15 reveals a genome-wide trove of candidate effector homologs, and redundancy of virulence-related functions within an accessory chromosome.</title>
        <authorList>
            <person name="Bertazzoni S."/>
            <person name="Jones D.A.B."/>
            <person name="Phan H.T."/>
            <person name="Tan K.-C."/>
            <person name="Hane J.K."/>
        </authorList>
    </citation>
    <scope>NUCLEOTIDE SEQUENCE [LARGE SCALE GENOMIC DNA]</scope>
    <source>
        <strain evidence="3">SN15 / ATCC MYA-4574 / FGSC 10173)</strain>
    </source>
</reference>